<gene>
    <name evidence="6" type="primary">prrc1-a_1</name>
    <name evidence="6" type="ORF">Anas_03249</name>
</gene>
<accession>A0A5N5SUU3</accession>
<dbReference type="AlphaFoldDB" id="A0A5N5SUU3"/>
<organism evidence="6 7">
    <name type="scientific">Armadillidium nasatum</name>
    <dbReference type="NCBI Taxonomy" id="96803"/>
    <lineage>
        <taxon>Eukaryota</taxon>
        <taxon>Metazoa</taxon>
        <taxon>Ecdysozoa</taxon>
        <taxon>Arthropoda</taxon>
        <taxon>Crustacea</taxon>
        <taxon>Multicrustacea</taxon>
        <taxon>Malacostraca</taxon>
        <taxon>Eumalacostraca</taxon>
        <taxon>Peracarida</taxon>
        <taxon>Isopoda</taxon>
        <taxon>Oniscidea</taxon>
        <taxon>Crinocheta</taxon>
        <taxon>Armadillidiidae</taxon>
        <taxon>Armadillidium</taxon>
    </lineage>
</organism>
<dbReference type="GO" id="GO:0034237">
    <property type="term" value="F:protein kinase A regulatory subunit binding"/>
    <property type="evidence" value="ECO:0007669"/>
    <property type="project" value="TreeGrafter"/>
</dbReference>
<dbReference type="GO" id="GO:0005794">
    <property type="term" value="C:Golgi apparatus"/>
    <property type="evidence" value="ECO:0007669"/>
    <property type="project" value="UniProtKB-SubCell"/>
</dbReference>
<feature type="region of interest" description="Disordered" evidence="4">
    <location>
        <begin position="36"/>
        <end position="55"/>
    </location>
</feature>
<dbReference type="SUPFAM" id="SSF52972">
    <property type="entry name" value="ITPase-like"/>
    <property type="match status" value="1"/>
</dbReference>
<comment type="caution">
    <text evidence="6">The sequence shown here is derived from an EMBL/GenBank/DDBJ whole genome shotgun (WGS) entry which is preliminary data.</text>
</comment>
<protein>
    <submittedName>
        <fullName evidence="6">Protein PRRC1-A</fullName>
    </submittedName>
</protein>
<evidence type="ECO:0000313" key="7">
    <source>
        <dbReference type="Proteomes" id="UP000326759"/>
    </source>
</evidence>
<comment type="similarity">
    <text evidence="2">Belongs to the PRRC1 family.</text>
</comment>
<keyword evidence="7" id="KW-1185">Reference proteome</keyword>
<keyword evidence="3" id="KW-0333">Golgi apparatus</keyword>
<feature type="compositionally biased region" description="Polar residues" evidence="4">
    <location>
        <begin position="14"/>
        <end position="27"/>
    </location>
</feature>
<dbReference type="InterPro" id="IPR026534">
    <property type="entry name" value="PRRC1"/>
</dbReference>
<dbReference type="OrthoDB" id="4968544at2759"/>
<name>A0A5N5SUU3_9CRUS</name>
<evidence type="ECO:0000256" key="4">
    <source>
        <dbReference type="SAM" id="MobiDB-lite"/>
    </source>
</evidence>
<sequence length="365" mass="39982">MDDSNGDFEMVDKISSQSDTSGTSMLTNIPPPSALPTFITAPAPPNANSSKMIPSPISVGTVTKPIEKLSPPKIPEMLVTKDDHKDVTSPLPVTNQPLPPTSTSLEQPLASVSLEQKVNSKESTEMSGEGGDGWMGWIKGTVQSVGHKVAEKAKSSMDTMITTLDPQMKEFINSGGDIDIIVASDKEVKVNPIKEAFQKVFGKATVSGFASQASEIAAQPVGFEFAIQSAEERINNLRGSGKIHPQQPVVAIENFIVNFMENIWVEMGLLLLDDPWHDIILHTFTQPIPLPETFIEDLKRSTPETYNFKNSGFAKTLGQVASEHLRVHHTMWQESLTGVTRREYILMAARSLAELYRTRLPTDVI</sequence>
<dbReference type="EMBL" id="SEYY01019919">
    <property type="protein sequence ID" value="KAB7497792.1"/>
    <property type="molecule type" value="Genomic_DNA"/>
</dbReference>
<dbReference type="FunFam" id="3.90.950.10:FF:000017">
    <property type="entry name" value="Protein PRRC1-B"/>
    <property type="match status" value="1"/>
</dbReference>
<evidence type="ECO:0000259" key="5">
    <source>
        <dbReference type="Pfam" id="PF01931"/>
    </source>
</evidence>
<feature type="domain" description="Non-canonical purine NTP phosphatase/PRRC1" evidence="5">
    <location>
        <begin position="184"/>
        <end position="300"/>
    </location>
</feature>
<evidence type="ECO:0000256" key="2">
    <source>
        <dbReference type="ARBA" id="ARBA00010298"/>
    </source>
</evidence>
<dbReference type="Gene3D" id="3.90.950.10">
    <property type="match status" value="1"/>
</dbReference>
<dbReference type="Pfam" id="PF01931">
    <property type="entry name" value="NTPase_I-T"/>
    <property type="match status" value="1"/>
</dbReference>
<dbReference type="PANTHER" id="PTHR23276">
    <property type="entry name" value="PROTEIN PRRC1"/>
    <property type="match status" value="1"/>
</dbReference>
<dbReference type="InterPro" id="IPR029001">
    <property type="entry name" value="ITPase-like_fam"/>
</dbReference>
<evidence type="ECO:0000256" key="1">
    <source>
        <dbReference type="ARBA" id="ARBA00004555"/>
    </source>
</evidence>
<feature type="region of interest" description="Disordered" evidence="4">
    <location>
        <begin position="1"/>
        <end position="31"/>
    </location>
</feature>
<evidence type="ECO:0000256" key="3">
    <source>
        <dbReference type="ARBA" id="ARBA00023034"/>
    </source>
</evidence>
<feature type="compositionally biased region" description="Polar residues" evidence="4">
    <location>
        <begin position="91"/>
        <end position="106"/>
    </location>
</feature>
<feature type="region of interest" description="Disordered" evidence="4">
    <location>
        <begin position="85"/>
        <end position="109"/>
    </location>
</feature>
<comment type="subcellular location">
    <subcellularLocation>
        <location evidence="1">Golgi apparatus</location>
    </subcellularLocation>
</comment>
<reference evidence="6 7" key="1">
    <citation type="journal article" date="2019" name="PLoS Biol.">
        <title>Sex chromosomes control vertical transmission of feminizing Wolbachia symbionts in an isopod.</title>
        <authorList>
            <person name="Becking T."/>
            <person name="Chebbi M.A."/>
            <person name="Giraud I."/>
            <person name="Moumen B."/>
            <person name="Laverre T."/>
            <person name="Caubet Y."/>
            <person name="Peccoud J."/>
            <person name="Gilbert C."/>
            <person name="Cordaux R."/>
        </authorList>
    </citation>
    <scope>NUCLEOTIDE SEQUENCE [LARGE SCALE GENOMIC DNA]</scope>
    <source>
        <strain evidence="6">ANa2</strain>
        <tissue evidence="6">Whole body excluding digestive tract and cuticle</tissue>
    </source>
</reference>
<dbReference type="Proteomes" id="UP000326759">
    <property type="component" value="Unassembled WGS sequence"/>
</dbReference>
<evidence type="ECO:0000313" key="6">
    <source>
        <dbReference type="EMBL" id="KAB7497792.1"/>
    </source>
</evidence>
<dbReference type="InterPro" id="IPR026533">
    <property type="entry name" value="NTPase/PRRC1"/>
</dbReference>
<dbReference type="PANTHER" id="PTHR23276:SF2">
    <property type="entry name" value="PROTEIN PRRC1"/>
    <property type="match status" value="1"/>
</dbReference>
<proteinExistence type="inferred from homology"/>
<feature type="region of interest" description="Disordered" evidence="4">
    <location>
        <begin position="116"/>
        <end position="135"/>
    </location>
</feature>